<protein>
    <submittedName>
        <fullName evidence="1">Uncharacterized protein</fullName>
    </submittedName>
</protein>
<accession>A0A1B6HI20</accession>
<organism evidence="1">
    <name type="scientific">Homalodisca liturata</name>
    <dbReference type="NCBI Taxonomy" id="320908"/>
    <lineage>
        <taxon>Eukaryota</taxon>
        <taxon>Metazoa</taxon>
        <taxon>Ecdysozoa</taxon>
        <taxon>Arthropoda</taxon>
        <taxon>Hexapoda</taxon>
        <taxon>Insecta</taxon>
        <taxon>Pterygota</taxon>
        <taxon>Neoptera</taxon>
        <taxon>Paraneoptera</taxon>
        <taxon>Hemiptera</taxon>
        <taxon>Auchenorrhyncha</taxon>
        <taxon>Membracoidea</taxon>
        <taxon>Cicadellidae</taxon>
        <taxon>Cicadellinae</taxon>
        <taxon>Proconiini</taxon>
        <taxon>Homalodisca</taxon>
    </lineage>
</organism>
<proteinExistence type="predicted"/>
<name>A0A1B6HI20_9HEMI</name>
<evidence type="ECO:0000313" key="1">
    <source>
        <dbReference type="EMBL" id="JAS74343.1"/>
    </source>
</evidence>
<gene>
    <name evidence="1" type="ORF">g.982</name>
</gene>
<feature type="non-terminal residue" evidence="1">
    <location>
        <position position="1"/>
    </location>
</feature>
<sequence>CLCENNIKFDKPLLENKAINENLANEVGSFLLHLGKKYFNEKLFIHIILPTERDKMYLLMDKIVEQMSNFWTVTTNDSYCCDSVEPWVFSYEKPVNIMYSSDVYVIPVQ</sequence>
<dbReference type="AlphaFoldDB" id="A0A1B6HI20"/>
<dbReference type="EMBL" id="GECU01033363">
    <property type="protein sequence ID" value="JAS74343.1"/>
    <property type="molecule type" value="Transcribed_RNA"/>
</dbReference>
<reference evidence="1" key="1">
    <citation type="submission" date="2015-11" db="EMBL/GenBank/DDBJ databases">
        <title>De novo transcriptome assembly of four potential Pierce s Disease insect vectors from Arizona vineyards.</title>
        <authorList>
            <person name="Tassone E.E."/>
        </authorList>
    </citation>
    <scope>NUCLEOTIDE SEQUENCE</scope>
</reference>
<feature type="non-terminal residue" evidence="1">
    <location>
        <position position="109"/>
    </location>
</feature>